<evidence type="ECO:0000256" key="7">
    <source>
        <dbReference type="ARBA" id="ARBA00023033"/>
    </source>
</evidence>
<dbReference type="EMBL" id="NCSJ02000110">
    <property type="protein sequence ID" value="RFU30047.1"/>
    <property type="molecule type" value="Genomic_DNA"/>
</dbReference>
<dbReference type="GO" id="GO:0005506">
    <property type="term" value="F:iron ion binding"/>
    <property type="evidence" value="ECO:0007669"/>
    <property type="project" value="InterPro"/>
</dbReference>
<evidence type="ECO:0000256" key="2">
    <source>
        <dbReference type="ARBA" id="ARBA00010617"/>
    </source>
</evidence>
<evidence type="ECO:0000256" key="8">
    <source>
        <dbReference type="PIRSR" id="PIRSR602401-1"/>
    </source>
</evidence>
<proteinExistence type="inferred from homology"/>
<dbReference type="InterPro" id="IPR036396">
    <property type="entry name" value="Cyt_P450_sf"/>
</dbReference>
<dbReference type="Proteomes" id="UP000258309">
    <property type="component" value="Unassembled WGS sequence"/>
</dbReference>
<accession>A0A3E2H9R8</accession>
<reference evidence="10 11" key="1">
    <citation type="submission" date="2018-05" db="EMBL/GenBank/DDBJ databases">
        <title>Draft genome sequence of Scytalidium lignicola DSM 105466, a ubiquitous saprotrophic fungus.</title>
        <authorList>
            <person name="Buettner E."/>
            <person name="Gebauer A.M."/>
            <person name="Hofrichter M."/>
            <person name="Liers C."/>
            <person name="Kellner H."/>
        </authorList>
    </citation>
    <scope>NUCLEOTIDE SEQUENCE [LARGE SCALE GENOMIC DNA]</scope>
    <source>
        <strain evidence="10 11">DSM 105466</strain>
    </source>
</reference>
<feature type="non-terminal residue" evidence="10">
    <location>
        <position position="1"/>
    </location>
</feature>
<keyword evidence="5 9" id="KW-0560">Oxidoreductase</keyword>
<dbReference type="PRINTS" id="PR00463">
    <property type="entry name" value="EP450I"/>
</dbReference>
<evidence type="ECO:0000313" key="11">
    <source>
        <dbReference type="Proteomes" id="UP000258309"/>
    </source>
</evidence>
<evidence type="ECO:0000256" key="9">
    <source>
        <dbReference type="RuleBase" id="RU000461"/>
    </source>
</evidence>
<feature type="binding site" description="axial binding residue" evidence="8">
    <location>
        <position position="404"/>
    </location>
    <ligand>
        <name>heme</name>
        <dbReference type="ChEBI" id="CHEBI:30413"/>
    </ligand>
    <ligandPart>
        <name>Fe</name>
        <dbReference type="ChEBI" id="CHEBI:18248"/>
    </ligandPart>
</feature>
<evidence type="ECO:0000256" key="1">
    <source>
        <dbReference type="ARBA" id="ARBA00001971"/>
    </source>
</evidence>
<dbReference type="PRINTS" id="PR00385">
    <property type="entry name" value="P450"/>
</dbReference>
<name>A0A3E2H9R8_SCYLI</name>
<dbReference type="SUPFAM" id="SSF48264">
    <property type="entry name" value="Cytochrome P450"/>
    <property type="match status" value="1"/>
</dbReference>
<protein>
    <recommendedName>
        <fullName evidence="12">Cytochrome P450</fullName>
    </recommendedName>
</protein>
<dbReference type="PANTHER" id="PTHR24287:SF1">
    <property type="entry name" value="P450, PUTATIVE (EUROFUNG)-RELATED"/>
    <property type="match status" value="1"/>
</dbReference>
<evidence type="ECO:0000313" key="10">
    <source>
        <dbReference type="EMBL" id="RFU30047.1"/>
    </source>
</evidence>
<keyword evidence="4 8" id="KW-0479">Metal-binding</keyword>
<evidence type="ECO:0000256" key="4">
    <source>
        <dbReference type="ARBA" id="ARBA00022723"/>
    </source>
</evidence>
<comment type="similarity">
    <text evidence="2 9">Belongs to the cytochrome P450 family.</text>
</comment>
<dbReference type="Gene3D" id="1.10.630.10">
    <property type="entry name" value="Cytochrome P450"/>
    <property type="match status" value="1"/>
</dbReference>
<comment type="caution">
    <text evidence="10">The sequence shown here is derived from an EMBL/GenBank/DDBJ whole genome shotgun (WGS) entry which is preliminary data.</text>
</comment>
<feature type="non-terminal residue" evidence="10">
    <location>
        <position position="461"/>
    </location>
</feature>
<keyword evidence="6 8" id="KW-0408">Iron</keyword>
<sequence length="461" mass="51625">MKTHTVRLHQPFNSSDVITNSPANIQAILATKCNDFAFGAARKENLLSFLGNGIFTAEGEAWSHYRAKLKPQFARSQVSDLESAQQHLNILWKALPAEDSDGWVGGKQKGVDIMPFIFRFTMDVSTEFLFGTSVGSQSHVISLNGDGAAGAEASVNDERMKEDIEFAEAMTYAQEFISWRVRLQSLYWLANPKKFRDAEQTVKAYADKFVKMALEKEVKKGGDVETGGKEKFVLLDAMVAETRDPIELRDQVLQVLLAGRDTTSALLSWVFLLLAQHPPIFQHLRDQIISTFGPETSSTPLTFESLKACKPIQHVLFETLRLYPLVPVNGRKAVRDTTLPEGGGPDHSQPIAIRKGEAIGYSAYVLQRRHDLWGEDADEFKPERWEGRKLGWDFIGFSGGPRICLGQQYALNEAAFVVARFMQRFDKLEYLGSKGRIAKRLTLTLTPKDGVKVRLHRASDS</sequence>
<dbReference type="CDD" id="cd11063">
    <property type="entry name" value="CYP52"/>
    <property type="match status" value="1"/>
</dbReference>
<dbReference type="GO" id="GO:0004497">
    <property type="term" value="F:monooxygenase activity"/>
    <property type="evidence" value="ECO:0007669"/>
    <property type="project" value="UniProtKB-KW"/>
</dbReference>
<dbReference type="OrthoDB" id="1470350at2759"/>
<dbReference type="InterPro" id="IPR017972">
    <property type="entry name" value="Cyt_P450_CS"/>
</dbReference>
<evidence type="ECO:0008006" key="12">
    <source>
        <dbReference type="Google" id="ProtNLM"/>
    </source>
</evidence>
<dbReference type="GO" id="GO:0020037">
    <property type="term" value="F:heme binding"/>
    <property type="evidence" value="ECO:0007669"/>
    <property type="project" value="InterPro"/>
</dbReference>
<dbReference type="STRING" id="5539.A0A3E2H9R8"/>
<evidence type="ECO:0000256" key="3">
    <source>
        <dbReference type="ARBA" id="ARBA00022617"/>
    </source>
</evidence>
<dbReference type="PANTHER" id="PTHR24287">
    <property type="entry name" value="P450, PUTATIVE (EUROFUNG)-RELATED"/>
    <property type="match status" value="1"/>
</dbReference>
<dbReference type="InterPro" id="IPR002401">
    <property type="entry name" value="Cyt_P450_E_grp-I"/>
</dbReference>
<dbReference type="Pfam" id="PF00067">
    <property type="entry name" value="p450"/>
    <property type="match status" value="1"/>
</dbReference>
<dbReference type="AlphaFoldDB" id="A0A3E2H9R8"/>
<dbReference type="InterPro" id="IPR047146">
    <property type="entry name" value="Cyt_P450_E_CYP52_fungi"/>
</dbReference>
<dbReference type="GO" id="GO:0016705">
    <property type="term" value="F:oxidoreductase activity, acting on paired donors, with incorporation or reduction of molecular oxygen"/>
    <property type="evidence" value="ECO:0007669"/>
    <property type="project" value="InterPro"/>
</dbReference>
<keyword evidence="11" id="KW-1185">Reference proteome</keyword>
<keyword evidence="7 9" id="KW-0503">Monooxygenase</keyword>
<organism evidence="10 11">
    <name type="scientific">Scytalidium lignicola</name>
    <name type="common">Hyphomycete</name>
    <dbReference type="NCBI Taxonomy" id="5539"/>
    <lineage>
        <taxon>Eukaryota</taxon>
        <taxon>Fungi</taxon>
        <taxon>Dikarya</taxon>
        <taxon>Ascomycota</taxon>
        <taxon>Pezizomycotina</taxon>
        <taxon>Leotiomycetes</taxon>
        <taxon>Leotiomycetes incertae sedis</taxon>
        <taxon>Scytalidium</taxon>
    </lineage>
</organism>
<evidence type="ECO:0000256" key="5">
    <source>
        <dbReference type="ARBA" id="ARBA00023002"/>
    </source>
</evidence>
<gene>
    <name evidence="10" type="ORF">B7463_g6277</name>
</gene>
<evidence type="ECO:0000256" key="6">
    <source>
        <dbReference type="ARBA" id="ARBA00023004"/>
    </source>
</evidence>
<dbReference type="PROSITE" id="PS00086">
    <property type="entry name" value="CYTOCHROME_P450"/>
    <property type="match status" value="1"/>
</dbReference>
<dbReference type="OMA" id="MTLHRVH"/>
<comment type="cofactor">
    <cofactor evidence="1 8">
        <name>heme</name>
        <dbReference type="ChEBI" id="CHEBI:30413"/>
    </cofactor>
</comment>
<dbReference type="InterPro" id="IPR001128">
    <property type="entry name" value="Cyt_P450"/>
</dbReference>
<keyword evidence="3 8" id="KW-0349">Heme</keyword>